<evidence type="ECO:0000256" key="1">
    <source>
        <dbReference type="SAM" id="MobiDB-lite"/>
    </source>
</evidence>
<reference evidence="2" key="1">
    <citation type="submission" date="2020-09" db="EMBL/GenBank/DDBJ databases">
        <title>Nocardioides sp. strain MJB4 16S ribosomal RNA gene Genome sequencing and assembly.</title>
        <authorList>
            <person name="Kim I."/>
        </authorList>
    </citation>
    <scope>NUCLEOTIDE SEQUENCE</scope>
    <source>
        <strain evidence="2">MJB4</strain>
    </source>
</reference>
<name>A0A927K4N5_9ACTN</name>
<evidence type="ECO:0000313" key="3">
    <source>
        <dbReference type="Proteomes" id="UP000616839"/>
    </source>
</evidence>
<sequence length="178" mass="19728">MNEEVRREVEALRSAVRDARSMPMSASAVVNRGELLDAIDRLEVALNAAGAESADVVARRDEVLAEGESIAIEVVRQAELRRDTLVSDSEVFRLAQREADRILSEARTESAALRKEVDSYVEQRFAQFEHTLERTLSEVRRGIVHLTGSSQFDQPGTQPDSRPDAQPDDVLPTDPDTG</sequence>
<protein>
    <recommendedName>
        <fullName evidence="4">ATP synthase F0 subunit B</fullName>
    </recommendedName>
</protein>
<evidence type="ECO:0008006" key="4">
    <source>
        <dbReference type="Google" id="ProtNLM"/>
    </source>
</evidence>
<feature type="region of interest" description="Disordered" evidence="1">
    <location>
        <begin position="146"/>
        <end position="178"/>
    </location>
</feature>
<accession>A0A927K4N5</accession>
<dbReference type="AlphaFoldDB" id="A0A927K4N5"/>
<dbReference type="Proteomes" id="UP000616839">
    <property type="component" value="Unassembled WGS sequence"/>
</dbReference>
<dbReference type="RefSeq" id="WP_192141108.1">
    <property type="nucleotide sequence ID" value="NZ_JACYXZ010000001.1"/>
</dbReference>
<feature type="compositionally biased region" description="Polar residues" evidence="1">
    <location>
        <begin position="147"/>
        <end position="160"/>
    </location>
</feature>
<organism evidence="2 3">
    <name type="scientific">Nocardioides donggukensis</name>
    <dbReference type="NCBI Taxonomy" id="2774019"/>
    <lineage>
        <taxon>Bacteria</taxon>
        <taxon>Bacillati</taxon>
        <taxon>Actinomycetota</taxon>
        <taxon>Actinomycetes</taxon>
        <taxon>Propionibacteriales</taxon>
        <taxon>Nocardioidaceae</taxon>
        <taxon>Nocardioides</taxon>
    </lineage>
</organism>
<evidence type="ECO:0000313" key="2">
    <source>
        <dbReference type="EMBL" id="MBD8869015.1"/>
    </source>
</evidence>
<gene>
    <name evidence="2" type="ORF">IE331_05215</name>
</gene>
<dbReference type="EMBL" id="JACYXZ010000001">
    <property type="protein sequence ID" value="MBD8869015.1"/>
    <property type="molecule type" value="Genomic_DNA"/>
</dbReference>
<keyword evidence="3" id="KW-1185">Reference proteome</keyword>
<proteinExistence type="predicted"/>
<comment type="caution">
    <text evidence="2">The sequence shown here is derived from an EMBL/GenBank/DDBJ whole genome shotgun (WGS) entry which is preliminary data.</text>
</comment>